<dbReference type="KEGG" id="sbro:GQF42_41040"/>
<keyword evidence="1" id="KW-1133">Transmembrane helix</keyword>
<gene>
    <name evidence="2" type="ORF">GQF42_41040</name>
</gene>
<keyword evidence="1" id="KW-0812">Transmembrane</keyword>
<evidence type="ECO:0000256" key="1">
    <source>
        <dbReference type="SAM" id="Phobius"/>
    </source>
</evidence>
<name>A0A6I6NLJ2_9ACTN</name>
<sequence length="47" mass="4783">MNGQLGGGRETAFLIITASAAVLAVLRPDLYAGLAHRAASAFARLIG</sequence>
<dbReference type="AlphaFoldDB" id="A0A6I6NLJ2"/>
<evidence type="ECO:0000313" key="2">
    <source>
        <dbReference type="EMBL" id="QHA08797.1"/>
    </source>
</evidence>
<keyword evidence="1" id="KW-0472">Membrane</keyword>
<keyword evidence="3" id="KW-1185">Reference proteome</keyword>
<evidence type="ECO:0000313" key="3">
    <source>
        <dbReference type="Proteomes" id="UP000436138"/>
    </source>
</evidence>
<dbReference type="Proteomes" id="UP000436138">
    <property type="component" value="Chromosome"/>
</dbReference>
<proteinExistence type="predicted"/>
<protein>
    <submittedName>
        <fullName evidence="2">Uncharacterized protein</fullName>
    </submittedName>
</protein>
<dbReference type="EMBL" id="CP047020">
    <property type="protein sequence ID" value="QHA08797.1"/>
    <property type="molecule type" value="Genomic_DNA"/>
</dbReference>
<organism evidence="2 3">
    <name type="scientific">Streptomyces broussonetiae</name>
    <dbReference type="NCBI Taxonomy" id="2686304"/>
    <lineage>
        <taxon>Bacteria</taxon>
        <taxon>Bacillati</taxon>
        <taxon>Actinomycetota</taxon>
        <taxon>Actinomycetes</taxon>
        <taxon>Kitasatosporales</taxon>
        <taxon>Streptomycetaceae</taxon>
        <taxon>Streptomyces</taxon>
    </lineage>
</organism>
<dbReference type="RefSeq" id="WP_158928562.1">
    <property type="nucleotide sequence ID" value="NZ_CP047020.1"/>
</dbReference>
<accession>A0A6I6NLJ2</accession>
<feature type="transmembrane region" description="Helical" evidence="1">
    <location>
        <begin position="12"/>
        <end position="34"/>
    </location>
</feature>
<reference evidence="2 3" key="1">
    <citation type="submission" date="2019-12" db="EMBL/GenBank/DDBJ databases">
        <title>Streptomyces sp. strain T44 isolated from rhizosphere soil of Broussonetia papyrifera.</title>
        <authorList>
            <person name="Mo P."/>
        </authorList>
    </citation>
    <scope>NUCLEOTIDE SEQUENCE [LARGE SCALE GENOMIC DNA]</scope>
    <source>
        <strain evidence="2 3">T44</strain>
    </source>
</reference>